<evidence type="ECO:0008006" key="4">
    <source>
        <dbReference type="Google" id="ProtNLM"/>
    </source>
</evidence>
<evidence type="ECO:0000313" key="2">
    <source>
        <dbReference type="EMBL" id="WTR71503.1"/>
    </source>
</evidence>
<keyword evidence="1" id="KW-1133">Transmembrane helix</keyword>
<keyword evidence="3" id="KW-1185">Reference proteome</keyword>
<dbReference type="Proteomes" id="UP001622594">
    <property type="component" value="Chromosome"/>
</dbReference>
<organism evidence="2 3">
    <name type="scientific">Streptomyces zaomyceticus</name>
    <dbReference type="NCBI Taxonomy" id="68286"/>
    <lineage>
        <taxon>Bacteria</taxon>
        <taxon>Bacillati</taxon>
        <taxon>Actinomycetota</taxon>
        <taxon>Actinomycetes</taxon>
        <taxon>Kitasatosporales</taxon>
        <taxon>Streptomycetaceae</taxon>
        <taxon>Streptomyces</taxon>
    </lineage>
</organism>
<protein>
    <recommendedName>
        <fullName evidence="4">DUF2892 domain-containing protein</fullName>
    </recommendedName>
</protein>
<evidence type="ECO:0000256" key="1">
    <source>
        <dbReference type="SAM" id="Phobius"/>
    </source>
</evidence>
<reference evidence="2 3" key="1">
    <citation type="submission" date="2022-10" db="EMBL/GenBank/DDBJ databases">
        <title>The complete genomes of actinobacterial strains from the NBC collection.</title>
        <authorList>
            <person name="Joergensen T.S."/>
            <person name="Alvarez Arevalo M."/>
            <person name="Sterndorff E.B."/>
            <person name="Faurdal D."/>
            <person name="Vuksanovic O."/>
            <person name="Mourched A.-S."/>
            <person name="Charusanti P."/>
            <person name="Shaw S."/>
            <person name="Blin K."/>
            <person name="Weber T."/>
        </authorList>
    </citation>
    <scope>NUCLEOTIDE SEQUENCE [LARGE SCALE GENOMIC DNA]</scope>
    <source>
        <strain evidence="2 3">NBC_00123</strain>
    </source>
</reference>
<gene>
    <name evidence="2" type="ORF">OG814_20560</name>
</gene>
<feature type="transmembrane region" description="Helical" evidence="1">
    <location>
        <begin position="43"/>
        <end position="61"/>
    </location>
</feature>
<keyword evidence="1" id="KW-0812">Transmembrane</keyword>
<proteinExistence type="predicted"/>
<accession>A0ABZ1LAM1</accession>
<name>A0ABZ1LAM1_9ACTN</name>
<keyword evidence="1" id="KW-0472">Membrane</keyword>
<evidence type="ECO:0000313" key="3">
    <source>
        <dbReference type="Proteomes" id="UP001622594"/>
    </source>
</evidence>
<sequence>MPRPGKGGAPARSPGRTLAVLAAALGALLGGLPADAYSLTAVLLAGAALTLAACPVAALSGRNTQS</sequence>
<dbReference type="EMBL" id="CP108188">
    <property type="protein sequence ID" value="WTR71503.1"/>
    <property type="molecule type" value="Genomic_DNA"/>
</dbReference>
<dbReference type="RefSeq" id="WP_398435703.1">
    <property type="nucleotide sequence ID" value="NZ_CP108188.1"/>
</dbReference>